<dbReference type="EMBL" id="UZAM01000174">
    <property type="protein sequence ID" value="VDO79734.1"/>
    <property type="molecule type" value="Genomic_DNA"/>
</dbReference>
<dbReference type="Proteomes" id="UP000270296">
    <property type="component" value="Unassembled WGS sequence"/>
</dbReference>
<feature type="domain" description="CCAAT-binding factor" evidence="2">
    <location>
        <begin position="7"/>
        <end position="96"/>
    </location>
</feature>
<dbReference type="InterPro" id="IPR016903">
    <property type="entry name" value="Nucleolar_cplx-assoc_3"/>
</dbReference>
<dbReference type="InterPro" id="IPR005612">
    <property type="entry name" value="CCAAT-binding_factor"/>
</dbReference>
<gene>
    <name evidence="3" type="ORF">SBAD_LOCUS113</name>
</gene>
<dbReference type="AlphaFoldDB" id="A0A183I919"/>
<accession>A0A183I919</accession>
<dbReference type="Pfam" id="PF03914">
    <property type="entry name" value="CBF"/>
    <property type="match status" value="1"/>
</dbReference>
<reference evidence="5" key="1">
    <citation type="submission" date="2016-06" db="UniProtKB">
        <authorList>
            <consortium name="WormBaseParasite"/>
        </authorList>
    </citation>
    <scope>IDENTIFICATION</scope>
</reference>
<evidence type="ECO:0000313" key="3">
    <source>
        <dbReference type="EMBL" id="VDO79734.1"/>
    </source>
</evidence>
<comment type="similarity">
    <text evidence="1">Belongs to the CBF/MAK21 family.</text>
</comment>
<dbReference type="GO" id="GO:0003682">
    <property type="term" value="F:chromatin binding"/>
    <property type="evidence" value="ECO:0007669"/>
    <property type="project" value="TreeGrafter"/>
</dbReference>
<evidence type="ECO:0000259" key="2">
    <source>
        <dbReference type="Pfam" id="PF03914"/>
    </source>
</evidence>
<dbReference type="GO" id="GO:0006270">
    <property type="term" value="P:DNA replication initiation"/>
    <property type="evidence" value="ECO:0007669"/>
    <property type="project" value="TreeGrafter"/>
</dbReference>
<dbReference type="PANTHER" id="PTHR14428">
    <property type="entry name" value="NUCLEOLAR COMPLEX PROTEIN 3"/>
    <property type="match status" value="1"/>
</dbReference>
<dbReference type="GO" id="GO:0005730">
    <property type="term" value="C:nucleolus"/>
    <property type="evidence" value="ECO:0007669"/>
    <property type="project" value="TreeGrafter"/>
</dbReference>
<name>A0A183I919_9BILA</name>
<evidence type="ECO:0000313" key="4">
    <source>
        <dbReference type="Proteomes" id="UP000270296"/>
    </source>
</evidence>
<protein>
    <submittedName>
        <fullName evidence="5">CBF domain-containing protein</fullName>
    </submittedName>
</protein>
<evidence type="ECO:0000313" key="5">
    <source>
        <dbReference type="WBParaSite" id="SBAD_0000012401-mRNA-1"/>
    </source>
</evidence>
<proteinExistence type="inferred from homology"/>
<reference evidence="3 4" key="2">
    <citation type="submission" date="2018-11" db="EMBL/GenBank/DDBJ databases">
        <authorList>
            <consortium name="Pathogen Informatics"/>
        </authorList>
    </citation>
    <scope>NUCLEOTIDE SEQUENCE [LARGE SCALE GENOMIC DNA]</scope>
</reference>
<dbReference type="PANTHER" id="PTHR14428:SF5">
    <property type="entry name" value="NUCLEOLAR COMPLEX PROTEIN 3 HOMOLOG"/>
    <property type="match status" value="1"/>
</dbReference>
<dbReference type="OrthoDB" id="10263597at2759"/>
<dbReference type="WBParaSite" id="SBAD_0000012401-mRNA-1">
    <property type="protein sequence ID" value="SBAD_0000012401-mRNA-1"/>
    <property type="gene ID" value="SBAD_0000012401"/>
</dbReference>
<organism evidence="5">
    <name type="scientific">Soboliphyme baturini</name>
    <dbReference type="NCBI Taxonomy" id="241478"/>
    <lineage>
        <taxon>Eukaryota</taxon>
        <taxon>Metazoa</taxon>
        <taxon>Ecdysozoa</taxon>
        <taxon>Nematoda</taxon>
        <taxon>Enoplea</taxon>
        <taxon>Dorylaimia</taxon>
        <taxon>Dioctophymatida</taxon>
        <taxon>Dioctophymatoidea</taxon>
        <taxon>Soboliphymatidae</taxon>
        <taxon>Soboliphyme</taxon>
    </lineage>
</organism>
<sequence length="119" mass="13449">MQVHVKIPLNRVAGFVKRLANYLTTMENPVLTATLIAICSYFQSHPKLEFLIDDEEFGSGNFDPDVNDLEHCNALSSTLSELQPLLRHNSADVRQLVRHILNRLPATGPYAFPLKFMGR</sequence>
<keyword evidence="4" id="KW-1185">Reference proteome</keyword>
<evidence type="ECO:0000256" key="1">
    <source>
        <dbReference type="ARBA" id="ARBA00007797"/>
    </source>
</evidence>